<feature type="transmembrane region" description="Helical" evidence="6">
    <location>
        <begin position="202"/>
        <end position="227"/>
    </location>
</feature>
<dbReference type="InterPro" id="IPR050189">
    <property type="entry name" value="MFS_Efflux_Transporters"/>
</dbReference>
<feature type="transmembrane region" description="Helical" evidence="6">
    <location>
        <begin position="293"/>
        <end position="314"/>
    </location>
</feature>
<organism evidence="8 10">
    <name type="scientific">Rhizobium lentis</name>
    <dbReference type="NCBI Taxonomy" id="1138194"/>
    <lineage>
        <taxon>Bacteria</taxon>
        <taxon>Pseudomonadati</taxon>
        <taxon>Pseudomonadota</taxon>
        <taxon>Alphaproteobacteria</taxon>
        <taxon>Hyphomicrobiales</taxon>
        <taxon>Rhizobiaceae</taxon>
        <taxon>Rhizobium/Agrobacterium group</taxon>
        <taxon>Rhizobium</taxon>
    </lineage>
</organism>
<evidence type="ECO:0000313" key="11">
    <source>
        <dbReference type="Proteomes" id="UP000770629"/>
    </source>
</evidence>
<keyword evidence="4 6" id="KW-1133">Transmembrane helix</keyword>
<dbReference type="GO" id="GO:0005886">
    <property type="term" value="C:plasma membrane"/>
    <property type="evidence" value="ECO:0007669"/>
    <property type="project" value="UniProtKB-SubCell"/>
</dbReference>
<reference evidence="8 11" key="1">
    <citation type="submission" date="2020-04" db="EMBL/GenBank/DDBJ databases">
        <title>Global-level population genomics: horizontal gene transfer, symbiosis and evolution in Rhizobia.</title>
        <authorList>
            <person name="Gai Y."/>
        </authorList>
    </citation>
    <scope>NUCLEOTIDE SEQUENCE</scope>
    <source>
        <strain evidence="9 11">BLR33</strain>
        <strain evidence="8">BLR57</strain>
    </source>
</reference>
<dbReference type="Proteomes" id="UP000770629">
    <property type="component" value="Unassembled WGS sequence"/>
</dbReference>
<accession>A0A9Q3MI93</accession>
<dbReference type="InterPro" id="IPR036259">
    <property type="entry name" value="MFS_trans_sf"/>
</dbReference>
<comment type="caution">
    <text evidence="8">The sequence shown here is derived from an EMBL/GenBank/DDBJ whole genome shotgun (WGS) entry which is preliminary data.</text>
</comment>
<proteinExistence type="predicted"/>
<evidence type="ECO:0000259" key="7">
    <source>
        <dbReference type="PROSITE" id="PS50850"/>
    </source>
</evidence>
<keyword evidence="11" id="KW-1185">Reference proteome</keyword>
<name>A0A9Q3MI93_9HYPH</name>
<dbReference type="CDD" id="cd17324">
    <property type="entry name" value="MFS_NepI_like"/>
    <property type="match status" value="1"/>
</dbReference>
<comment type="subcellular location">
    <subcellularLocation>
        <location evidence="1">Cell membrane</location>
        <topology evidence="1">Multi-pass membrane protein</topology>
    </subcellularLocation>
</comment>
<dbReference type="PANTHER" id="PTHR43124:SF8">
    <property type="entry name" value="INNER MEMBRANE TRANSPORT PROTEIN YDHP"/>
    <property type="match status" value="1"/>
</dbReference>
<feature type="transmembrane region" description="Helical" evidence="6">
    <location>
        <begin position="360"/>
        <end position="378"/>
    </location>
</feature>
<gene>
    <name evidence="9" type="ORF">HJB60_29370</name>
    <name evidence="8" type="ORF">HJB63_27865</name>
</gene>
<dbReference type="AlphaFoldDB" id="A0A9Q3MI93"/>
<feature type="transmembrane region" description="Helical" evidence="6">
    <location>
        <begin position="267"/>
        <end position="287"/>
    </location>
</feature>
<dbReference type="Pfam" id="PF07690">
    <property type="entry name" value="MFS_1"/>
    <property type="match status" value="1"/>
</dbReference>
<evidence type="ECO:0000313" key="10">
    <source>
        <dbReference type="Proteomes" id="UP000749740"/>
    </source>
</evidence>
<feature type="transmembrane region" description="Helical" evidence="6">
    <location>
        <begin position="233"/>
        <end position="255"/>
    </location>
</feature>
<keyword evidence="2" id="KW-1003">Cell membrane</keyword>
<dbReference type="EMBL" id="JABDYF010000016">
    <property type="protein sequence ID" value="MBX5093249.1"/>
    <property type="molecule type" value="Genomic_DNA"/>
</dbReference>
<dbReference type="Proteomes" id="UP000749740">
    <property type="component" value="Unassembled WGS sequence"/>
</dbReference>
<dbReference type="Gene3D" id="1.20.1250.20">
    <property type="entry name" value="MFS general substrate transporter like domains"/>
    <property type="match status" value="2"/>
</dbReference>
<evidence type="ECO:0000256" key="5">
    <source>
        <dbReference type="ARBA" id="ARBA00023136"/>
    </source>
</evidence>
<dbReference type="PROSITE" id="PS50850">
    <property type="entry name" value="MFS"/>
    <property type="match status" value="1"/>
</dbReference>
<sequence length="393" mass="40440">MPLAIFALTIAAYAIGTTEFVIVGLLPTVANDLHISLPLAGLIVSVYALGVTFGAPILTALTGKVERKPLLLGLMALFIIGNTVAALSPSYDLLLVARVLAAFAHGVFFSVGSTIAADLVPENRRASAIAMMFMGLTVAIVTGVPLGTYIGQILGWRATFWAVAGLGVIASLAIAALLPNNLKKAPPASLLDQVRVLGSGRLLIVFAMTALGYGGTFVAFTFLAPILQEITGFSQQSVSLILVLYGIAIAIGNIAGGRIANHNPVKALIGLFILQAIVLVILTFTAVSPVLAIATLAALGFLQFGNVPGLQIYVVKLAKEHRPGAVDVASALNIAAFNLGIAIGAWLGGLVVESPLGLGATPWVGAILVVVALFLTIWSGALDRRTAPVLTAA</sequence>
<evidence type="ECO:0000256" key="6">
    <source>
        <dbReference type="SAM" id="Phobius"/>
    </source>
</evidence>
<dbReference type="GeneID" id="66138606"/>
<keyword evidence="5 6" id="KW-0472">Membrane</keyword>
<dbReference type="RefSeq" id="WP_207243026.1">
    <property type="nucleotide sequence ID" value="NZ_CP071454.1"/>
</dbReference>
<feature type="transmembrane region" description="Helical" evidence="6">
    <location>
        <begin position="70"/>
        <end position="89"/>
    </location>
</feature>
<evidence type="ECO:0000256" key="2">
    <source>
        <dbReference type="ARBA" id="ARBA00022475"/>
    </source>
</evidence>
<evidence type="ECO:0000313" key="9">
    <source>
        <dbReference type="EMBL" id="MBX5093249.1"/>
    </source>
</evidence>
<dbReference type="PANTHER" id="PTHR43124">
    <property type="entry name" value="PURINE EFFLUX PUMP PBUE"/>
    <property type="match status" value="1"/>
</dbReference>
<evidence type="ECO:0000313" key="8">
    <source>
        <dbReference type="EMBL" id="MBX5026334.1"/>
    </source>
</evidence>
<feature type="transmembrane region" description="Helical" evidence="6">
    <location>
        <begin position="38"/>
        <end position="58"/>
    </location>
</feature>
<feature type="transmembrane region" description="Helical" evidence="6">
    <location>
        <begin position="95"/>
        <end position="117"/>
    </location>
</feature>
<dbReference type="InterPro" id="IPR011701">
    <property type="entry name" value="MFS"/>
</dbReference>
<evidence type="ECO:0000256" key="4">
    <source>
        <dbReference type="ARBA" id="ARBA00022989"/>
    </source>
</evidence>
<dbReference type="EMBL" id="JABDYC010000013">
    <property type="protein sequence ID" value="MBX5026334.1"/>
    <property type="molecule type" value="Genomic_DNA"/>
</dbReference>
<protein>
    <submittedName>
        <fullName evidence="8">MFS transporter</fullName>
    </submittedName>
</protein>
<feature type="transmembrane region" description="Helical" evidence="6">
    <location>
        <begin position="129"/>
        <end position="154"/>
    </location>
</feature>
<evidence type="ECO:0000256" key="3">
    <source>
        <dbReference type="ARBA" id="ARBA00022692"/>
    </source>
</evidence>
<feature type="domain" description="Major facilitator superfamily (MFS) profile" evidence="7">
    <location>
        <begin position="4"/>
        <end position="384"/>
    </location>
</feature>
<dbReference type="InterPro" id="IPR020846">
    <property type="entry name" value="MFS_dom"/>
</dbReference>
<feature type="transmembrane region" description="Helical" evidence="6">
    <location>
        <begin position="160"/>
        <end position="182"/>
    </location>
</feature>
<dbReference type="GO" id="GO:0022857">
    <property type="term" value="F:transmembrane transporter activity"/>
    <property type="evidence" value="ECO:0007669"/>
    <property type="project" value="InterPro"/>
</dbReference>
<evidence type="ECO:0000256" key="1">
    <source>
        <dbReference type="ARBA" id="ARBA00004651"/>
    </source>
</evidence>
<keyword evidence="3 6" id="KW-0812">Transmembrane</keyword>
<dbReference type="SUPFAM" id="SSF103473">
    <property type="entry name" value="MFS general substrate transporter"/>
    <property type="match status" value="1"/>
</dbReference>
<feature type="transmembrane region" description="Helical" evidence="6">
    <location>
        <begin position="326"/>
        <end position="348"/>
    </location>
</feature>